<protein>
    <recommendedName>
        <fullName evidence="1">Reverse transcriptase Ty1/copia-type domain-containing protein</fullName>
    </recommendedName>
</protein>
<dbReference type="PANTHER" id="PTHR11439">
    <property type="entry name" value="GAG-POL-RELATED RETROTRANSPOSON"/>
    <property type="match status" value="1"/>
</dbReference>
<dbReference type="STRING" id="157652.A0A371F188"/>
<dbReference type="SUPFAM" id="SSF56672">
    <property type="entry name" value="DNA/RNA polymerases"/>
    <property type="match status" value="1"/>
</dbReference>
<evidence type="ECO:0000313" key="2">
    <source>
        <dbReference type="EMBL" id="RDX71943.1"/>
    </source>
</evidence>
<dbReference type="OrthoDB" id="413361at2759"/>
<keyword evidence="3" id="KW-1185">Reference proteome</keyword>
<reference evidence="2" key="1">
    <citation type="submission" date="2018-05" db="EMBL/GenBank/DDBJ databases">
        <title>Draft genome of Mucuna pruriens seed.</title>
        <authorList>
            <person name="Nnadi N.E."/>
            <person name="Vos R."/>
            <person name="Hasami M.H."/>
            <person name="Devisetty U.K."/>
            <person name="Aguiy J.C."/>
        </authorList>
    </citation>
    <scope>NUCLEOTIDE SEQUENCE [LARGE SCALE GENOMIC DNA]</scope>
    <source>
        <strain evidence="2">JCA_2017</strain>
    </source>
</reference>
<dbReference type="Proteomes" id="UP000257109">
    <property type="component" value="Unassembled WGS sequence"/>
</dbReference>
<proteinExistence type="predicted"/>
<dbReference type="AlphaFoldDB" id="A0A371F188"/>
<dbReference type="InterPro" id="IPR013103">
    <property type="entry name" value="RVT_2"/>
</dbReference>
<organism evidence="2 3">
    <name type="scientific">Mucuna pruriens</name>
    <name type="common">Velvet bean</name>
    <name type="synonym">Dolichos pruriens</name>
    <dbReference type="NCBI Taxonomy" id="157652"/>
    <lineage>
        <taxon>Eukaryota</taxon>
        <taxon>Viridiplantae</taxon>
        <taxon>Streptophyta</taxon>
        <taxon>Embryophyta</taxon>
        <taxon>Tracheophyta</taxon>
        <taxon>Spermatophyta</taxon>
        <taxon>Magnoliopsida</taxon>
        <taxon>eudicotyledons</taxon>
        <taxon>Gunneridae</taxon>
        <taxon>Pentapetalae</taxon>
        <taxon>rosids</taxon>
        <taxon>fabids</taxon>
        <taxon>Fabales</taxon>
        <taxon>Fabaceae</taxon>
        <taxon>Papilionoideae</taxon>
        <taxon>50 kb inversion clade</taxon>
        <taxon>NPAAA clade</taxon>
        <taxon>indigoferoid/millettioid clade</taxon>
        <taxon>Phaseoleae</taxon>
        <taxon>Mucuna</taxon>
    </lineage>
</organism>
<comment type="caution">
    <text evidence="2">The sequence shown here is derived from an EMBL/GenBank/DDBJ whole genome shotgun (WGS) entry which is preliminary data.</text>
</comment>
<dbReference type="EMBL" id="QJKJ01011125">
    <property type="protein sequence ID" value="RDX71943.1"/>
    <property type="molecule type" value="Genomic_DNA"/>
</dbReference>
<evidence type="ECO:0000313" key="3">
    <source>
        <dbReference type="Proteomes" id="UP000257109"/>
    </source>
</evidence>
<dbReference type="InterPro" id="IPR043502">
    <property type="entry name" value="DNA/RNA_pol_sf"/>
</dbReference>
<sequence length="310" mass="36308">MGFAIKGQEEKVLKLKKALYGLKQAPRAWNSRIDKYFQDNEFVRCQHEYALYVKKFDNGDILLVCLYVDDLIFTRNNPNLFEDFKKVMSCEFEMTDIGLMSYYLGLEVKQMNNDIFVSQESYAKKKLKKFKMFDCNPVNTPMEGSLKSSKFDRGEKEDPTLFKSLVRNLWYLTSTRPDIMYAVGAVCRFMESLTSTHMKTAKIILRYLKDTLDFVLFYSSSNVFKLMGFGYDDFAEDVDDSVTTHFVTYDTSDTRYHFIRECIVNKEVELVHVKTQDQVADIFTKPLKSKDFRRLRVRIGVQNFLITKGS</sequence>
<dbReference type="Pfam" id="PF07727">
    <property type="entry name" value="RVT_2"/>
    <property type="match status" value="1"/>
</dbReference>
<accession>A0A371F188</accession>
<gene>
    <name evidence="2" type="ORF">CR513_48641</name>
</gene>
<feature type="non-terminal residue" evidence="2">
    <location>
        <position position="1"/>
    </location>
</feature>
<feature type="domain" description="Reverse transcriptase Ty1/copia-type" evidence="1">
    <location>
        <begin position="2"/>
        <end position="143"/>
    </location>
</feature>
<dbReference type="PANTHER" id="PTHR11439:SF517">
    <property type="entry name" value="CYSTEINE-RICH RLK (RECEPTOR-LIKE PROTEIN KINASE) 8"/>
    <property type="match status" value="1"/>
</dbReference>
<name>A0A371F188_MUCPR</name>
<evidence type="ECO:0000259" key="1">
    <source>
        <dbReference type="Pfam" id="PF07727"/>
    </source>
</evidence>